<name>A0A176WHT7_MARPO</name>
<proteinExistence type="predicted"/>
<evidence type="ECO:0000313" key="2">
    <source>
        <dbReference type="EMBL" id="OAE31892.1"/>
    </source>
</evidence>
<dbReference type="EMBL" id="LVLJ01000950">
    <property type="protein sequence ID" value="OAE31892.1"/>
    <property type="molecule type" value="Genomic_DNA"/>
</dbReference>
<protein>
    <recommendedName>
        <fullName evidence="1">DUF1990 domain-containing protein</fullName>
    </recommendedName>
</protein>
<comment type="caution">
    <text evidence="2">The sequence shown here is derived from an EMBL/GenBank/DDBJ whole genome shotgun (WGS) entry which is preliminary data.</text>
</comment>
<gene>
    <name evidence="2" type="ORF">AXG93_2834s1240</name>
</gene>
<reference evidence="2" key="1">
    <citation type="submission" date="2016-03" db="EMBL/GenBank/DDBJ databases">
        <title>Mechanisms controlling the formation of the plant cell surface in tip-growing cells are functionally conserved among land plants.</title>
        <authorList>
            <person name="Honkanen S."/>
            <person name="Jones V.A."/>
            <person name="Morieri G."/>
            <person name="Champion C."/>
            <person name="Hetherington A.J."/>
            <person name="Kelly S."/>
            <person name="Saint-Marcoux D."/>
            <person name="Proust H."/>
            <person name="Prescott H."/>
            <person name="Dolan L."/>
        </authorList>
    </citation>
    <scope>NUCLEOTIDE SEQUENCE [LARGE SCALE GENOMIC DNA]</scope>
    <source>
        <tissue evidence="2">Whole gametophyte</tissue>
    </source>
</reference>
<evidence type="ECO:0000313" key="3">
    <source>
        <dbReference type="Proteomes" id="UP000077202"/>
    </source>
</evidence>
<keyword evidence="3" id="KW-1185">Reference proteome</keyword>
<dbReference type="Pfam" id="PF09348">
    <property type="entry name" value="DUF1990"/>
    <property type="match status" value="1"/>
</dbReference>
<organism evidence="2 3">
    <name type="scientific">Marchantia polymorpha subsp. ruderalis</name>
    <dbReference type="NCBI Taxonomy" id="1480154"/>
    <lineage>
        <taxon>Eukaryota</taxon>
        <taxon>Viridiplantae</taxon>
        <taxon>Streptophyta</taxon>
        <taxon>Embryophyta</taxon>
        <taxon>Marchantiophyta</taxon>
        <taxon>Marchantiopsida</taxon>
        <taxon>Marchantiidae</taxon>
        <taxon>Marchantiales</taxon>
        <taxon>Marchantiaceae</taxon>
        <taxon>Marchantia</taxon>
    </lineage>
</organism>
<dbReference type="PANTHER" id="PTHR34202:SF1">
    <property type="entry name" value="UPF0548 PROTEIN"/>
    <property type="match status" value="1"/>
</dbReference>
<dbReference type="PANTHER" id="PTHR34202">
    <property type="entry name" value="UPF0548 PROTEIN"/>
    <property type="match status" value="1"/>
</dbReference>
<feature type="domain" description="DUF1990" evidence="1">
    <location>
        <begin position="87"/>
        <end position="219"/>
    </location>
</feature>
<dbReference type="InterPro" id="IPR018960">
    <property type="entry name" value="DUF1990"/>
</dbReference>
<evidence type="ECO:0000259" key="1">
    <source>
        <dbReference type="Pfam" id="PF09348"/>
    </source>
</evidence>
<sequence>MWMPKLWLKRPSAQEEKSFLSSCQLSAAKASEWNCLIPKGGDGDHVDICLFLEARELCRAYNYDEKYVGATSEAPWAADRLDQLKKDGFTINHARVKLGSGAHAFARGKDKLQNWRHLQLGWASVDPTTPIKVGGKFGIVVHEMVAWLVNPLRIAYVSDEQEVTSKSLSANQAVDMPSLKSTSSKVYSFGGGTLQGHLLAGEERFSIEWDKEDDSVCLDTKVAKTTGGPRERGYGPNQEMTCEEKDTARACWKMGGIASNEVSQSCSLQMKL</sequence>
<dbReference type="AlphaFoldDB" id="A0A176WHT7"/>
<dbReference type="Proteomes" id="UP000077202">
    <property type="component" value="Unassembled WGS sequence"/>
</dbReference>
<accession>A0A176WHT7</accession>